<organism evidence="1 2">
    <name type="scientific">Elysia crispata</name>
    <name type="common">lettuce slug</name>
    <dbReference type="NCBI Taxonomy" id="231223"/>
    <lineage>
        <taxon>Eukaryota</taxon>
        <taxon>Metazoa</taxon>
        <taxon>Spiralia</taxon>
        <taxon>Lophotrochozoa</taxon>
        <taxon>Mollusca</taxon>
        <taxon>Gastropoda</taxon>
        <taxon>Heterobranchia</taxon>
        <taxon>Euthyneura</taxon>
        <taxon>Panpulmonata</taxon>
        <taxon>Sacoglossa</taxon>
        <taxon>Placobranchoidea</taxon>
        <taxon>Plakobranchidae</taxon>
        <taxon>Elysia</taxon>
    </lineage>
</organism>
<dbReference type="Proteomes" id="UP001283361">
    <property type="component" value="Unassembled WGS sequence"/>
</dbReference>
<dbReference type="EMBL" id="JAWDGP010002420">
    <property type="protein sequence ID" value="KAK3783322.1"/>
    <property type="molecule type" value="Genomic_DNA"/>
</dbReference>
<accession>A0AAE1A968</accession>
<evidence type="ECO:0000313" key="1">
    <source>
        <dbReference type="EMBL" id="KAK3783322.1"/>
    </source>
</evidence>
<protein>
    <submittedName>
        <fullName evidence="1">Uncharacterized protein</fullName>
    </submittedName>
</protein>
<dbReference type="AlphaFoldDB" id="A0AAE1A968"/>
<proteinExistence type="predicted"/>
<reference evidence="1" key="1">
    <citation type="journal article" date="2023" name="G3 (Bethesda)">
        <title>A reference genome for the long-term kleptoplast-retaining sea slug Elysia crispata morphotype clarki.</title>
        <authorList>
            <person name="Eastman K.E."/>
            <person name="Pendleton A.L."/>
            <person name="Shaikh M.A."/>
            <person name="Suttiyut T."/>
            <person name="Ogas R."/>
            <person name="Tomko P."/>
            <person name="Gavelis G."/>
            <person name="Widhalm J.R."/>
            <person name="Wisecaver J.H."/>
        </authorList>
    </citation>
    <scope>NUCLEOTIDE SEQUENCE</scope>
    <source>
        <strain evidence="1">ECLA1</strain>
    </source>
</reference>
<comment type="caution">
    <text evidence="1">The sequence shown here is derived from an EMBL/GenBank/DDBJ whole genome shotgun (WGS) entry which is preliminary data.</text>
</comment>
<keyword evidence="2" id="KW-1185">Reference proteome</keyword>
<gene>
    <name evidence="1" type="ORF">RRG08_044331</name>
</gene>
<name>A0AAE1A968_9GAST</name>
<sequence>MLPFDACPLLLREFASSKVVIALELDTVNGDCWLGSCCVWNWLEQDFCFPRTDCQSKQFSRICEAVDNDLKVALLVYHEGIVICKHCLMDEFI</sequence>
<evidence type="ECO:0000313" key="2">
    <source>
        <dbReference type="Proteomes" id="UP001283361"/>
    </source>
</evidence>